<dbReference type="Proteomes" id="UP000030437">
    <property type="component" value="Unassembled WGS sequence"/>
</dbReference>
<keyword evidence="6" id="KW-1003">Cell membrane</keyword>
<feature type="transmembrane region" description="Helical" evidence="6">
    <location>
        <begin position="180"/>
        <end position="196"/>
    </location>
</feature>
<evidence type="ECO:0000256" key="4">
    <source>
        <dbReference type="ARBA" id="ARBA00022989"/>
    </source>
</evidence>
<feature type="transmembrane region" description="Helical" evidence="6">
    <location>
        <begin position="202"/>
        <end position="220"/>
    </location>
</feature>
<dbReference type="EMBL" id="JPVP01000060">
    <property type="protein sequence ID" value="KGR81769.1"/>
    <property type="molecule type" value="Genomic_DNA"/>
</dbReference>
<dbReference type="eggNOG" id="COG0730">
    <property type="taxonomic scope" value="Bacteria"/>
</dbReference>
<keyword evidence="3 6" id="KW-0812">Transmembrane</keyword>
<sequence>MAIILTMLALWAILGFVGAGGSGFIIAILTLVFNVPIHIALGTSLSAMAFTSLSGAFSHYREGNTSIKTGIIVGLFGAAGSFIGSKIAILIPTDYMHFFTAGMLFLSSILLIIRLFLFKEKTRLETDERLSALFVLKAAILGIIVGMLSGTFGIGSAPFIQLGLLTVLGITLAQSVGTTLLVIIPIAIGGGIGFILEGYLDFVLLLQVLIGTMVGAYIGAKFTNLVPKVILKAAMILTPAVSALLLIL</sequence>
<accession>A0A0A3IAN8</accession>
<comment type="subcellular location">
    <subcellularLocation>
        <location evidence="6">Cell membrane</location>
        <topology evidence="6">Multi-pass membrane protein</topology>
    </subcellularLocation>
    <subcellularLocation>
        <location evidence="1">Membrane</location>
        <topology evidence="1">Multi-pass membrane protein</topology>
    </subcellularLocation>
</comment>
<dbReference type="GO" id="GO:0005886">
    <property type="term" value="C:plasma membrane"/>
    <property type="evidence" value="ECO:0007669"/>
    <property type="project" value="UniProtKB-SubCell"/>
</dbReference>
<dbReference type="PANTHER" id="PTHR43701">
    <property type="entry name" value="MEMBRANE TRANSPORTER PROTEIN MJ0441-RELATED"/>
    <property type="match status" value="1"/>
</dbReference>
<dbReference type="OrthoDB" id="5457526at2"/>
<keyword evidence="4 6" id="KW-1133">Transmembrane helix</keyword>
<keyword evidence="5 6" id="KW-0472">Membrane</keyword>
<dbReference type="Pfam" id="PF01925">
    <property type="entry name" value="TauE"/>
    <property type="match status" value="1"/>
</dbReference>
<dbReference type="RefSeq" id="WP_036158611.1">
    <property type="nucleotide sequence ID" value="NZ_AVCX01000001.1"/>
</dbReference>
<organism evidence="7 8">
    <name type="scientific">Lysinibacillus odysseyi 34hs-1 = NBRC 100172</name>
    <dbReference type="NCBI Taxonomy" id="1220589"/>
    <lineage>
        <taxon>Bacteria</taxon>
        <taxon>Bacillati</taxon>
        <taxon>Bacillota</taxon>
        <taxon>Bacilli</taxon>
        <taxon>Bacillales</taxon>
        <taxon>Bacillaceae</taxon>
        <taxon>Lysinibacillus</taxon>
    </lineage>
</organism>
<comment type="similarity">
    <text evidence="2 6">Belongs to the 4-toluene sulfonate uptake permease (TSUP) (TC 2.A.102) family.</text>
</comment>
<evidence type="ECO:0000256" key="3">
    <source>
        <dbReference type="ARBA" id="ARBA00022692"/>
    </source>
</evidence>
<name>A0A0A3IAN8_9BACI</name>
<dbReference type="AlphaFoldDB" id="A0A0A3IAN8"/>
<protein>
    <recommendedName>
        <fullName evidence="6">Probable membrane transporter protein</fullName>
    </recommendedName>
</protein>
<gene>
    <name evidence="7" type="ORF">CD32_20765</name>
</gene>
<feature type="transmembrane region" description="Helical" evidence="6">
    <location>
        <begin position="97"/>
        <end position="118"/>
    </location>
</feature>
<dbReference type="STRING" id="1220589.CD32_20765"/>
<evidence type="ECO:0000256" key="5">
    <source>
        <dbReference type="ARBA" id="ARBA00023136"/>
    </source>
</evidence>
<feature type="transmembrane region" description="Helical" evidence="6">
    <location>
        <begin position="130"/>
        <end position="148"/>
    </location>
</feature>
<reference evidence="7 8" key="1">
    <citation type="submission" date="2014-02" db="EMBL/GenBank/DDBJ databases">
        <title>Draft genome sequence of Lysinibacillus odysseyi NBRC 100172.</title>
        <authorList>
            <person name="Zhang F."/>
            <person name="Wang G."/>
            <person name="Zhang L."/>
        </authorList>
    </citation>
    <scope>NUCLEOTIDE SEQUENCE [LARGE SCALE GENOMIC DNA]</scope>
    <source>
        <strain evidence="7 8">NBRC 100172</strain>
    </source>
</reference>
<feature type="transmembrane region" description="Helical" evidence="6">
    <location>
        <begin position="7"/>
        <end position="33"/>
    </location>
</feature>
<evidence type="ECO:0000313" key="8">
    <source>
        <dbReference type="Proteomes" id="UP000030437"/>
    </source>
</evidence>
<evidence type="ECO:0000256" key="6">
    <source>
        <dbReference type="RuleBase" id="RU363041"/>
    </source>
</evidence>
<feature type="transmembrane region" description="Helical" evidence="6">
    <location>
        <begin position="39"/>
        <end position="58"/>
    </location>
</feature>
<dbReference type="InterPro" id="IPR051598">
    <property type="entry name" value="TSUP/Inactive_protease-like"/>
</dbReference>
<evidence type="ECO:0000313" key="7">
    <source>
        <dbReference type="EMBL" id="KGR81769.1"/>
    </source>
</evidence>
<evidence type="ECO:0000256" key="2">
    <source>
        <dbReference type="ARBA" id="ARBA00009142"/>
    </source>
</evidence>
<proteinExistence type="inferred from homology"/>
<comment type="caution">
    <text evidence="7">The sequence shown here is derived from an EMBL/GenBank/DDBJ whole genome shotgun (WGS) entry which is preliminary data.</text>
</comment>
<dbReference type="InterPro" id="IPR002781">
    <property type="entry name" value="TM_pro_TauE-like"/>
</dbReference>
<feature type="transmembrane region" description="Helical" evidence="6">
    <location>
        <begin position="229"/>
        <end position="247"/>
    </location>
</feature>
<evidence type="ECO:0000256" key="1">
    <source>
        <dbReference type="ARBA" id="ARBA00004141"/>
    </source>
</evidence>
<dbReference type="PANTHER" id="PTHR43701:SF2">
    <property type="entry name" value="MEMBRANE TRANSPORTER PROTEIN YJNA-RELATED"/>
    <property type="match status" value="1"/>
</dbReference>
<feature type="transmembrane region" description="Helical" evidence="6">
    <location>
        <begin position="70"/>
        <end position="91"/>
    </location>
</feature>
<keyword evidence="8" id="KW-1185">Reference proteome</keyword>